<reference evidence="2" key="1">
    <citation type="submission" date="2007-07" db="EMBL/GenBank/DDBJ databases">
        <title>PCAP assembly of the Caenorhabditis remanei genome.</title>
        <authorList>
            <consortium name="The Caenorhabditis remanei Sequencing Consortium"/>
            <person name="Wilson R.K."/>
        </authorList>
    </citation>
    <scope>NUCLEOTIDE SEQUENCE [LARGE SCALE GENOMIC DNA]</scope>
    <source>
        <strain evidence="2">PB4641</strain>
    </source>
</reference>
<sequence length="331" mass="38140">MLMLWLLCLVILSPCVTIEETPAEIADTAIEALTVANNRSDDVFKDFKELGPKLSALMKAMVPIGTMARKAAEQKPEDAEFRALMDFQNRSEKAWKMWEDRARTTSTTTEIPFFAYLDLSLGSTWPWAHLGILEDQIKKVVEETGYVTEDSLKMVSENTAPLLLNTGMQDYGYEFVVIEATDKNYEFFFDDFDRQSDCVYNRGGYGIDTVIGRILHNSTDRDFTLAEKIFRRGKQAEKLNEMIQSEMSKIYAAKTLPLIVDTLKKKIGSGILKEFQCWAVAREWSYMPCPTIDYWASPFIVSNLESITTLSYRNKGRFYQYCQEFRFFFFA</sequence>
<name>E3MQ78_CAERE</name>
<protein>
    <submittedName>
        <fullName evidence="2">Uncharacterized protein</fullName>
    </submittedName>
</protein>
<proteinExistence type="predicted"/>
<feature type="chain" id="PRO_5003175377" evidence="1">
    <location>
        <begin position="19"/>
        <end position="331"/>
    </location>
</feature>
<evidence type="ECO:0000313" key="2">
    <source>
        <dbReference type="EMBL" id="EFP06793.1"/>
    </source>
</evidence>
<dbReference type="HOGENOM" id="CLU_840036_0_0_1"/>
<dbReference type="EMBL" id="DS268465">
    <property type="protein sequence ID" value="EFP06793.1"/>
    <property type="molecule type" value="Genomic_DNA"/>
</dbReference>
<dbReference type="OrthoDB" id="5875034at2759"/>
<gene>
    <name evidence="2" type="ORF">CRE_11257</name>
</gene>
<feature type="signal peptide" evidence="1">
    <location>
        <begin position="1"/>
        <end position="18"/>
    </location>
</feature>
<evidence type="ECO:0000256" key="1">
    <source>
        <dbReference type="SAM" id="SignalP"/>
    </source>
</evidence>
<accession>E3MQ78</accession>
<dbReference type="InParanoid" id="E3MQ78"/>
<organism evidence="3">
    <name type="scientific">Caenorhabditis remanei</name>
    <name type="common">Caenorhabditis vulgaris</name>
    <dbReference type="NCBI Taxonomy" id="31234"/>
    <lineage>
        <taxon>Eukaryota</taxon>
        <taxon>Metazoa</taxon>
        <taxon>Ecdysozoa</taxon>
        <taxon>Nematoda</taxon>
        <taxon>Chromadorea</taxon>
        <taxon>Rhabditida</taxon>
        <taxon>Rhabditina</taxon>
        <taxon>Rhabditomorpha</taxon>
        <taxon>Rhabditoidea</taxon>
        <taxon>Rhabditidae</taxon>
        <taxon>Peloderinae</taxon>
        <taxon>Caenorhabditis</taxon>
    </lineage>
</organism>
<keyword evidence="3" id="KW-1185">Reference proteome</keyword>
<keyword evidence="1" id="KW-0732">Signal</keyword>
<evidence type="ECO:0000313" key="3">
    <source>
        <dbReference type="Proteomes" id="UP000008281"/>
    </source>
</evidence>
<dbReference type="Proteomes" id="UP000008281">
    <property type="component" value="Unassembled WGS sequence"/>
</dbReference>
<dbReference type="AlphaFoldDB" id="E3MQ78"/>